<dbReference type="SMART" id="SM00317">
    <property type="entry name" value="SET"/>
    <property type="match status" value="1"/>
</dbReference>
<protein>
    <submittedName>
        <fullName evidence="3 5">SET domain-containing protein</fullName>
    </submittedName>
</protein>
<dbReference type="EMBL" id="MU003693">
    <property type="protein sequence ID" value="KAF2816512.1"/>
    <property type="molecule type" value="Genomic_DNA"/>
</dbReference>
<reference evidence="3 5" key="1">
    <citation type="journal article" date="2020" name="Stud. Mycol.">
        <title>101 Dothideomycetes genomes: a test case for predicting lifestyles and emergence of pathogens.</title>
        <authorList>
            <person name="Haridas S."/>
            <person name="Albert R."/>
            <person name="Binder M."/>
            <person name="Bloem J."/>
            <person name="Labutti K."/>
            <person name="Salamov A."/>
            <person name="Andreopoulos B."/>
            <person name="Baker S."/>
            <person name="Barry K."/>
            <person name="Bills G."/>
            <person name="Bluhm B."/>
            <person name="Cannon C."/>
            <person name="Castanera R."/>
            <person name="Culley D."/>
            <person name="Daum C."/>
            <person name="Ezra D."/>
            <person name="Gonzalez J."/>
            <person name="Henrissat B."/>
            <person name="Kuo A."/>
            <person name="Liang C."/>
            <person name="Lipzen A."/>
            <person name="Lutzoni F."/>
            <person name="Magnuson J."/>
            <person name="Mondo S."/>
            <person name="Nolan M."/>
            <person name="Ohm R."/>
            <person name="Pangilinan J."/>
            <person name="Park H.-J."/>
            <person name="Ramirez L."/>
            <person name="Alfaro M."/>
            <person name="Sun H."/>
            <person name="Tritt A."/>
            <person name="Yoshinaga Y."/>
            <person name="Zwiers L.-H."/>
            <person name="Turgeon B."/>
            <person name="Goodwin S."/>
            <person name="Spatafora J."/>
            <person name="Crous P."/>
            <person name="Grigoriev I."/>
        </authorList>
    </citation>
    <scope>NUCLEOTIDE SEQUENCE</scope>
    <source>
        <strain evidence="3 5">CBS 304.34</strain>
    </source>
</reference>
<dbReference type="Gene3D" id="2.170.270.10">
    <property type="entry name" value="SET domain"/>
    <property type="match status" value="1"/>
</dbReference>
<dbReference type="SUPFAM" id="SSF82199">
    <property type="entry name" value="SET domain"/>
    <property type="match status" value="1"/>
</dbReference>
<feature type="region of interest" description="Disordered" evidence="1">
    <location>
        <begin position="1"/>
        <end position="63"/>
    </location>
</feature>
<dbReference type="InterPro" id="IPR053105">
    <property type="entry name" value="Class_V-like_SAM-MTase"/>
</dbReference>
<reference evidence="5" key="2">
    <citation type="submission" date="2020-04" db="EMBL/GenBank/DDBJ databases">
        <authorList>
            <consortium name="NCBI Genome Project"/>
        </authorList>
    </citation>
    <scope>NUCLEOTIDE SEQUENCE</scope>
    <source>
        <strain evidence="5">CBS 304.34</strain>
    </source>
</reference>
<sequence>MSLKARKSGRSGKTKGSETNIADTTQITLPLQRTTRKHKLEEEVEDDKPQKKPSTKRANTRGSQDYFMARYAEDQYHQVPNFRVNDTEGLVYPVEVNKNFIRPTEWAKIKKPGIWPNGAPWPPTQTSDLTMAYSREAVCANCRAHPRDVDCGCEIEEWQEHQAVTWRDNFELREIPDMGVGVFALKDVDARVVVGELAGLLRPSTHKASGSAKHYECKLEIGPYQDVKQQPYAYIDVWKYGSWTRFINHSCEPNTEFLEARVGRTRLLTCETTQKIKAGRQVTVDYGEGFFESDNKCRCGTKSCDNPYQEGDSADEEEEMDSADEEDEM</sequence>
<organism evidence="3">
    <name type="scientific">Mytilinidion resinicola</name>
    <dbReference type="NCBI Taxonomy" id="574789"/>
    <lineage>
        <taxon>Eukaryota</taxon>
        <taxon>Fungi</taxon>
        <taxon>Dikarya</taxon>
        <taxon>Ascomycota</taxon>
        <taxon>Pezizomycotina</taxon>
        <taxon>Dothideomycetes</taxon>
        <taxon>Pleosporomycetidae</taxon>
        <taxon>Mytilinidiales</taxon>
        <taxon>Mytilinidiaceae</taxon>
        <taxon>Mytilinidion</taxon>
    </lineage>
</organism>
<keyword evidence="4" id="KW-1185">Reference proteome</keyword>
<feature type="region of interest" description="Disordered" evidence="1">
    <location>
        <begin position="305"/>
        <end position="329"/>
    </location>
</feature>
<dbReference type="PANTHER" id="PTHR47250">
    <property type="entry name" value="HISTONE-LYSINE N-METHYLTRANSFERASE SET-6"/>
    <property type="match status" value="1"/>
</dbReference>
<name>A0A6A6Z5Y3_9PEZI</name>
<gene>
    <name evidence="3 5" type="ORF">BDZ99DRAFT_494327</name>
</gene>
<evidence type="ECO:0000259" key="2">
    <source>
        <dbReference type="PROSITE" id="PS50280"/>
    </source>
</evidence>
<evidence type="ECO:0000256" key="1">
    <source>
        <dbReference type="SAM" id="MobiDB-lite"/>
    </source>
</evidence>
<dbReference type="GeneID" id="54464196"/>
<dbReference type="AlphaFoldDB" id="A0A6A6Z5Y3"/>
<evidence type="ECO:0000313" key="4">
    <source>
        <dbReference type="Proteomes" id="UP000504636"/>
    </source>
</evidence>
<feature type="compositionally biased region" description="Polar residues" evidence="1">
    <location>
        <begin position="17"/>
        <end position="33"/>
    </location>
</feature>
<accession>A0A6A6Z5Y3</accession>
<dbReference type="InterPro" id="IPR046341">
    <property type="entry name" value="SET_dom_sf"/>
</dbReference>
<dbReference type="OrthoDB" id="308383at2759"/>
<feature type="compositionally biased region" description="Acidic residues" evidence="1">
    <location>
        <begin position="312"/>
        <end position="329"/>
    </location>
</feature>
<feature type="compositionally biased region" description="Basic residues" evidence="1">
    <location>
        <begin position="1"/>
        <end position="13"/>
    </location>
</feature>
<dbReference type="RefSeq" id="XP_033583476.1">
    <property type="nucleotide sequence ID" value="XM_033723303.1"/>
</dbReference>
<reference evidence="5" key="3">
    <citation type="submission" date="2025-04" db="UniProtKB">
        <authorList>
            <consortium name="RefSeq"/>
        </authorList>
    </citation>
    <scope>IDENTIFICATION</scope>
    <source>
        <strain evidence="5">CBS 304.34</strain>
    </source>
</reference>
<dbReference type="PROSITE" id="PS50280">
    <property type="entry name" value="SET"/>
    <property type="match status" value="1"/>
</dbReference>
<dbReference type="Proteomes" id="UP000504636">
    <property type="component" value="Unplaced"/>
</dbReference>
<evidence type="ECO:0000313" key="5">
    <source>
        <dbReference type="RefSeq" id="XP_033583476.1"/>
    </source>
</evidence>
<dbReference type="Pfam" id="PF00856">
    <property type="entry name" value="SET"/>
    <property type="match status" value="1"/>
</dbReference>
<proteinExistence type="predicted"/>
<evidence type="ECO:0000313" key="3">
    <source>
        <dbReference type="EMBL" id="KAF2816512.1"/>
    </source>
</evidence>
<dbReference type="InterPro" id="IPR001214">
    <property type="entry name" value="SET_dom"/>
</dbReference>
<dbReference type="PANTHER" id="PTHR47250:SF3">
    <property type="entry name" value="HISTONE-LYSINE N-METHYLTRANSFERASE SET-6"/>
    <property type="match status" value="1"/>
</dbReference>
<feature type="domain" description="SET" evidence="2">
    <location>
        <begin position="168"/>
        <end position="287"/>
    </location>
</feature>